<evidence type="ECO:0000313" key="2">
    <source>
        <dbReference type="Proteomes" id="UP000014601"/>
    </source>
</evidence>
<sequence>MPCVFYAQKCKLTILGVIFKLNLKFTPIIRTSRLTDNKLISHGYGVNRMDIAQNQAIKPILNL</sequence>
<dbReference type="Proteomes" id="UP000014601">
    <property type="component" value="Unassembled WGS sequence"/>
</dbReference>
<gene>
    <name evidence="1" type="ORF">HMPREF1576_00270</name>
</gene>
<name>S4GPG9_9BIFI</name>
<feature type="non-terminal residue" evidence="1">
    <location>
        <position position="63"/>
    </location>
</feature>
<comment type="caution">
    <text evidence="1">The sequence shown here is derived from an EMBL/GenBank/DDBJ whole genome shotgun (WGS) entry which is preliminary data.</text>
</comment>
<dbReference type="EMBL" id="ATJO01000015">
    <property type="protein sequence ID" value="EPI51614.1"/>
    <property type="molecule type" value="Genomic_DNA"/>
</dbReference>
<dbReference type="HOGENOM" id="CLU_2909362_0_0_11"/>
<protein>
    <submittedName>
        <fullName evidence="1">Uncharacterized protein</fullName>
    </submittedName>
</protein>
<reference evidence="1 2" key="1">
    <citation type="submission" date="2013-06" db="EMBL/GenBank/DDBJ databases">
        <authorList>
            <person name="Weinstock G."/>
            <person name="Sodergren E."/>
            <person name="Lobos E.A."/>
            <person name="Fulton L."/>
            <person name="Fulton R."/>
            <person name="Courtney L."/>
            <person name="Fronick C."/>
            <person name="O'Laughlin M."/>
            <person name="Godfrey J."/>
            <person name="Wilson R.M."/>
            <person name="Miner T."/>
            <person name="Farmer C."/>
            <person name="Delehaunty K."/>
            <person name="Cordes M."/>
            <person name="Minx P."/>
            <person name="Tomlinson C."/>
            <person name="Chen J."/>
            <person name="Wollam A."/>
            <person name="Pepin K.H."/>
            <person name="Bhonagiri V."/>
            <person name="Zhang X."/>
            <person name="Warren W."/>
            <person name="Mitreva M."/>
            <person name="Mardis E.R."/>
            <person name="Wilson R.K."/>
        </authorList>
    </citation>
    <scope>NUCLEOTIDE SEQUENCE [LARGE SCALE GENOMIC DNA]</scope>
    <source>
        <strain evidence="1 2">JCP7719</strain>
    </source>
</reference>
<organism evidence="1 2">
    <name type="scientific">Gardnerella pickettii JCP7719</name>
    <dbReference type="NCBI Taxonomy" id="1261061"/>
    <lineage>
        <taxon>Bacteria</taxon>
        <taxon>Bacillati</taxon>
        <taxon>Actinomycetota</taxon>
        <taxon>Actinomycetes</taxon>
        <taxon>Bifidobacteriales</taxon>
        <taxon>Bifidobacteriaceae</taxon>
        <taxon>Gardnerella</taxon>
        <taxon>Gardnerella pickettii</taxon>
    </lineage>
</organism>
<accession>S4GPG9</accession>
<dbReference type="AlphaFoldDB" id="S4GPG9"/>
<proteinExistence type="predicted"/>
<evidence type="ECO:0000313" key="1">
    <source>
        <dbReference type="EMBL" id="EPI51614.1"/>
    </source>
</evidence>